<keyword evidence="1" id="KW-0472">Membrane</keyword>
<keyword evidence="1" id="KW-1133">Transmembrane helix</keyword>
<name>A0A1S7NL65_AGRTU</name>
<dbReference type="EMBL" id="FBWC01000002">
    <property type="protein sequence ID" value="CUX08654.1"/>
    <property type="molecule type" value="Genomic_DNA"/>
</dbReference>
<proteinExistence type="predicted"/>
<evidence type="ECO:0000313" key="2">
    <source>
        <dbReference type="EMBL" id="CUX08654.1"/>
    </source>
</evidence>
<organism evidence="2 3">
    <name type="scientific">Agrobacterium tumefaciens str. Kerr 14</name>
    <dbReference type="NCBI Taxonomy" id="1183424"/>
    <lineage>
        <taxon>Bacteria</taxon>
        <taxon>Pseudomonadati</taxon>
        <taxon>Pseudomonadota</taxon>
        <taxon>Alphaproteobacteria</taxon>
        <taxon>Hyphomicrobiales</taxon>
        <taxon>Rhizobiaceae</taxon>
        <taxon>Rhizobium/Agrobacterium group</taxon>
        <taxon>Agrobacterium</taxon>
        <taxon>Agrobacterium tumefaciens complex</taxon>
    </lineage>
</organism>
<accession>A0A1S7NL65</accession>
<dbReference type="Proteomes" id="UP000191897">
    <property type="component" value="Unassembled WGS sequence"/>
</dbReference>
<reference evidence="2 3" key="1">
    <citation type="submission" date="2016-01" db="EMBL/GenBank/DDBJ databases">
        <authorList>
            <person name="Oliw E.H."/>
        </authorList>
    </citation>
    <scope>NUCLEOTIDE SEQUENCE [LARGE SCALE GENOMIC DNA]</scope>
    <source>
        <strain evidence="2 3">Kerr 14</strain>
    </source>
</reference>
<gene>
    <name evidence="2" type="ORF">AGR4C_Cc100059</name>
</gene>
<dbReference type="AlphaFoldDB" id="A0A1S7NL65"/>
<evidence type="ECO:0000313" key="3">
    <source>
        <dbReference type="Proteomes" id="UP000191897"/>
    </source>
</evidence>
<feature type="transmembrane region" description="Helical" evidence="1">
    <location>
        <begin position="15"/>
        <end position="35"/>
    </location>
</feature>
<evidence type="ECO:0000256" key="1">
    <source>
        <dbReference type="SAM" id="Phobius"/>
    </source>
</evidence>
<protein>
    <submittedName>
        <fullName evidence="2">Uncharacterized protein</fullName>
    </submittedName>
</protein>
<keyword evidence="1" id="KW-0812">Transmembrane</keyword>
<feature type="transmembrane region" description="Helical" evidence="1">
    <location>
        <begin position="47"/>
        <end position="69"/>
    </location>
</feature>
<sequence length="91" mass="10019">MVSGAYGGPVTGRHLLLRSGASCTHLLLAVIAWVVDRLLSESFITRISLSFAVSSFGSFALPASVWPLLIHKLTQTNFRSISLFVQMRYFC</sequence>